<protein>
    <submittedName>
        <fullName evidence="2">Uncharacterized protein</fullName>
    </submittedName>
</protein>
<accession>A0A0E0P9P2</accession>
<dbReference type="EnsemblPlants" id="ORUFI04G15130.1">
    <property type="protein sequence ID" value="ORUFI04G15130.1"/>
    <property type="gene ID" value="ORUFI04G15130"/>
</dbReference>
<dbReference type="AlphaFoldDB" id="A0A0E0P9P2"/>
<evidence type="ECO:0000313" key="2">
    <source>
        <dbReference type="EnsemblPlants" id="ORUFI04G15130.1"/>
    </source>
</evidence>
<dbReference type="Proteomes" id="UP000008022">
    <property type="component" value="Unassembled WGS sequence"/>
</dbReference>
<evidence type="ECO:0000256" key="1">
    <source>
        <dbReference type="SAM" id="MobiDB-lite"/>
    </source>
</evidence>
<sequence length="95" mass="10656">MSPDLVEAGSGRGGGGGVRQSIGEALTAGFGVRWPKAGEAWEVEAAGSREAARRGRWRRLRKKREVEAGGREEVRERIEEEERVVGRRKREEKRK</sequence>
<keyword evidence="3" id="KW-1185">Reference proteome</keyword>
<name>A0A0E0P9P2_ORYRU</name>
<dbReference type="HOGENOM" id="CLU_2376549_0_0_1"/>
<reference evidence="2" key="2">
    <citation type="submission" date="2015-06" db="UniProtKB">
        <authorList>
            <consortium name="EnsemblPlants"/>
        </authorList>
    </citation>
    <scope>IDENTIFICATION</scope>
</reference>
<proteinExistence type="predicted"/>
<feature type="region of interest" description="Disordered" evidence="1">
    <location>
        <begin position="1"/>
        <end position="21"/>
    </location>
</feature>
<dbReference type="Gramene" id="ORUFI04G15130.1">
    <property type="protein sequence ID" value="ORUFI04G15130.1"/>
    <property type="gene ID" value="ORUFI04G15130"/>
</dbReference>
<evidence type="ECO:0000313" key="3">
    <source>
        <dbReference type="Proteomes" id="UP000008022"/>
    </source>
</evidence>
<reference evidence="3" key="1">
    <citation type="submission" date="2013-06" db="EMBL/GenBank/DDBJ databases">
        <authorList>
            <person name="Zhao Q."/>
        </authorList>
    </citation>
    <scope>NUCLEOTIDE SEQUENCE</scope>
    <source>
        <strain evidence="3">cv. W1943</strain>
    </source>
</reference>
<organism evidence="2 3">
    <name type="scientific">Oryza rufipogon</name>
    <name type="common">Brownbeard rice</name>
    <name type="synonym">Asian wild rice</name>
    <dbReference type="NCBI Taxonomy" id="4529"/>
    <lineage>
        <taxon>Eukaryota</taxon>
        <taxon>Viridiplantae</taxon>
        <taxon>Streptophyta</taxon>
        <taxon>Embryophyta</taxon>
        <taxon>Tracheophyta</taxon>
        <taxon>Spermatophyta</taxon>
        <taxon>Magnoliopsida</taxon>
        <taxon>Liliopsida</taxon>
        <taxon>Poales</taxon>
        <taxon>Poaceae</taxon>
        <taxon>BOP clade</taxon>
        <taxon>Oryzoideae</taxon>
        <taxon>Oryzeae</taxon>
        <taxon>Oryzinae</taxon>
        <taxon>Oryza</taxon>
    </lineage>
</organism>